<dbReference type="RefSeq" id="WP_135471814.1">
    <property type="nucleotide sequence ID" value="NZ_CASGTF010000032.1"/>
</dbReference>
<evidence type="ECO:0000259" key="7">
    <source>
        <dbReference type="SMART" id="SM00905"/>
    </source>
</evidence>
<protein>
    <recommendedName>
        <fullName evidence="6">7,8-dihydroneopterin aldolase</fullName>
        <ecNumber evidence="6">4.1.2.25</ecNumber>
    </recommendedName>
</protein>
<dbReference type="EC" id="4.1.2.25" evidence="6"/>
<comment type="caution">
    <text evidence="8">The sequence shown here is derived from an EMBL/GenBank/DDBJ whole genome shotgun (WGS) entry which is preliminary data.</text>
</comment>
<dbReference type="GeneID" id="82149995"/>
<comment type="similarity">
    <text evidence="3 6">Belongs to the DHNA family.</text>
</comment>
<comment type="catalytic activity">
    <reaction evidence="1 6">
        <text>7,8-dihydroneopterin = 6-hydroxymethyl-7,8-dihydropterin + glycolaldehyde</text>
        <dbReference type="Rhea" id="RHEA:10540"/>
        <dbReference type="ChEBI" id="CHEBI:17001"/>
        <dbReference type="ChEBI" id="CHEBI:17071"/>
        <dbReference type="ChEBI" id="CHEBI:44841"/>
        <dbReference type="EC" id="4.1.2.25"/>
    </reaction>
</comment>
<name>A0A4Z0V9U7_9BACT</name>
<dbReference type="NCBIfam" id="TIGR00525">
    <property type="entry name" value="folB"/>
    <property type="match status" value="1"/>
</dbReference>
<sequence>MKGTIEVNGLRLFARHGVYEEERVNGNTFELSVHLVYPIEKGMMNDDLDGTLNYAEVVEVAREVMAYPSQLLEHVVWRLHSALTDRFPDIEGGMIRLTKLNPPIPAEMDGVAVRIEW</sequence>
<dbReference type="GO" id="GO:0004150">
    <property type="term" value="F:dihydroneopterin aldolase activity"/>
    <property type="evidence" value="ECO:0007669"/>
    <property type="project" value="UniProtKB-UniRule"/>
</dbReference>
<dbReference type="GO" id="GO:0005737">
    <property type="term" value="C:cytoplasm"/>
    <property type="evidence" value="ECO:0007669"/>
    <property type="project" value="TreeGrafter"/>
</dbReference>
<gene>
    <name evidence="8" type="primary">folB</name>
    <name evidence="8" type="ORF">EZ315_09355</name>
</gene>
<evidence type="ECO:0000313" key="8">
    <source>
        <dbReference type="EMBL" id="TGG40857.1"/>
    </source>
</evidence>
<dbReference type="Proteomes" id="UP000297635">
    <property type="component" value="Unassembled WGS sequence"/>
</dbReference>
<evidence type="ECO:0000256" key="3">
    <source>
        <dbReference type="ARBA" id="ARBA00005708"/>
    </source>
</evidence>
<comment type="function">
    <text evidence="6">Catalyzes the conversion of 7,8-dihydroneopterin to 6-hydroxymethyl-7,8-dihydropterin.</text>
</comment>
<keyword evidence="4 6" id="KW-0289">Folate biosynthesis</keyword>
<evidence type="ECO:0000256" key="4">
    <source>
        <dbReference type="ARBA" id="ARBA00022909"/>
    </source>
</evidence>
<feature type="domain" description="Dihydroneopterin aldolase/epimerase" evidence="7">
    <location>
        <begin position="5"/>
        <end position="117"/>
    </location>
</feature>
<evidence type="ECO:0000256" key="5">
    <source>
        <dbReference type="ARBA" id="ARBA00023239"/>
    </source>
</evidence>
<accession>A0A4Z0V9U7</accession>
<keyword evidence="9" id="KW-1185">Reference proteome</keyword>
<dbReference type="NCBIfam" id="TIGR00526">
    <property type="entry name" value="folB_dom"/>
    <property type="match status" value="1"/>
</dbReference>
<evidence type="ECO:0000256" key="6">
    <source>
        <dbReference type="RuleBase" id="RU362079"/>
    </source>
</evidence>
<dbReference type="EMBL" id="SJSA01000001">
    <property type="protein sequence ID" value="TGG40857.1"/>
    <property type="molecule type" value="Genomic_DNA"/>
</dbReference>
<dbReference type="InterPro" id="IPR043133">
    <property type="entry name" value="GTP-CH-I_C/QueF"/>
</dbReference>
<organism evidence="8 9">
    <name type="scientific">Duncaniella freteri</name>
    <dbReference type="NCBI Taxonomy" id="2530391"/>
    <lineage>
        <taxon>Bacteria</taxon>
        <taxon>Pseudomonadati</taxon>
        <taxon>Bacteroidota</taxon>
        <taxon>Bacteroidia</taxon>
        <taxon>Bacteroidales</taxon>
        <taxon>Muribaculaceae</taxon>
        <taxon>Duncaniella</taxon>
    </lineage>
</organism>
<proteinExistence type="inferred from homology"/>
<dbReference type="SUPFAM" id="SSF55620">
    <property type="entry name" value="Tetrahydrobiopterin biosynthesis enzymes-like"/>
    <property type="match status" value="1"/>
</dbReference>
<dbReference type="UniPathway" id="UPA00077">
    <property type="reaction ID" value="UER00154"/>
</dbReference>
<dbReference type="GO" id="GO:0046654">
    <property type="term" value="P:tetrahydrofolate biosynthetic process"/>
    <property type="evidence" value="ECO:0007669"/>
    <property type="project" value="UniProtKB-UniRule"/>
</dbReference>
<dbReference type="GO" id="GO:0046656">
    <property type="term" value="P:folic acid biosynthetic process"/>
    <property type="evidence" value="ECO:0007669"/>
    <property type="project" value="UniProtKB-UniRule"/>
</dbReference>
<keyword evidence="5 6" id="KW-0456">Lyase</keyword>
<dbReference type="PANTHER" id="PTHR42844:SF1">
    <property type="entry name" value="DIHYDRONEOPTERIN ALDOLASE 1-RELATED"/>
    <property type="match status" value="1"/>
</dbReference>
<evidence type="ECO:0000256" key="1">
    <source>
        <dbReference type="ARBA" id="ARBA00001353"/>
    </source>
</evidence>
<dbReference type="Pfam" id="PF02152">
    <property type="entry name" value="FolB"/>
    <property type="match status" value="1"/>
</dbReference>
<dbReference type="InterPro" id="IPR006157">
    <property type="entry name" value="FolB_dom"/>
</dbReference>
<dbReference type="SMART" id="SM00905">
    <property type="entry name" value="FolB"/>
    <property type="match status" value="1"/>
</dbReference>
<comment type="pathway">
    <text evidence="2 6">Cofactor biosynthesis; tetrahydrofolate biosynthesis; 2-amino-4-hydroxy-6-hydroxymethyl-7,8-dihydropteridine diphosphate from 7,8-dihydroneopterin triphosphate: step 3/4.</text>
</comment>
<reference evidence="8 9" key="1">
    <citation type="submission" date="2019-02" db="EMBL/GenBank/DDBJ databases">
        <title>Isolation and identification of novel species under the genus Muribaculum.</title>
        <authorList>
            <person name="Miyake S."/>
            <person name="Ding Y."/>
            <person name="Low A."/>
            <person name="Soh M."/>
            <person name="Seedorf H."/>
        </authorList>
    </citation>
    <scope>NUCLEOTIDE SEQUENCE [LARGE SCALE GENOMIC DNA]</scope>
    <source>
        <strain evidence="8 9">TLL-A3</strain>
    </source>
</reference>
<dbReference type="InterPro" id="IPR006156">
    <property type="entry name" value="Dihydroneopterin_aldolase"/>
</dbReference>
<evidence type="ECO:0000313" key="9">
    <source>
        <dbReference type="Proteomes" id="UP000297635"/>
    </source>
</evidence>
<evidence type="ECO:0000256" key="2">
    <source>
        <dbReference type="ARBA" id="ARBA00005013"/>
    </source>
</evidence>
<dbReference type="Gene3D" id="3.30.1130.10">
    <property type="match status" value="1"/>
</dbReference>
<dbReference type="AlphaFoldDB" id="A0A4Z0V9U7"/>
<dbReference type="PANTHER" id="PTHR42844">
    <property type="entry name" value="DIHYDRONEOPTERIN ALDOLASE 1-RELATED"/>
    <property type="match status" value="1"/>
</dbReference>